<protein>
    <recommendedName>
        <fullName evidence="3 6">Flagellar basal body rod protein FlgB</fullName>
    </recommendedName>
</protein>
<comment type="function">
    <text evidence="5 6">Structural component of flagellum, the bacterial motility apparatus. Part of the rod structure of flagellar basal body.</text>
</comment>
<dbReference type="InterPro" id="IPR019776">
    <property type="entry name" value="Flagellar_basal_body_rod_CS"/>
</dbReference>
<keyword evidence="9" id="KW-0282">Flagellum</keyword>
<dbReference type="PANTHER" id="PTHR30435:SF12">
    <property type="entry name" value="FLAGELLAR BASAL BODY ROD PROTEIN FLGB"/>
    <property type="match status" value="1"/>
</dbReference>
<evidence type="ECO:0000256" key="5">
    <source>
        <dbReference type="ARBA" id="ARBA00024934"/>
    </source>
</evidence>
<evidence type="ECO:0000256" key="3">
    <source>
        <dbReference type="ARBA" id="ARBA00014376"/>
    </source>
</evidence>
<dbReference type="InterPro" id="IPR001444">
    <property type="entry name" value="Flag_bb_rod_N"/>
</dbReference>
<dbReference type="AlphaFoldDB" id="A0A1B2E681"/>
<reference evidence="9" key="1">
    <citation type="submission" date="2016-08" db="EMBL/GenBank/DDBJ databases">
        <title>Complete Genome Seqeunce of Paenibacillus sp. nov. IHBB 9852 from high altitute lake of Indian trans-Himalayas.</title>
        <authorList>
            <person name="Kiran S."/>
            <person name="Swarnkar M.K."/>
            <person name="Rana A."/>
            <person name="Tewari R."/>
            <person name="Gulati A."/>
        </authorList>
    </citation>
    <scope>NUCLEOTIDE SEQUENCE [LARGE SCALE GENOMIC DNA]</scope>
    <source>
        <strain evidence="9">IHBB 9852</strain>
    </source>
</reference>
<evidence type="ECO:0000313" key="9">
    <source>
        <dbReference type="EMBL" id="ANY75484.1"/>
    </source>
</evidence>
<evidence type="ECO:0000256" key="7">
    <source>
        <dbReference type="SAM" id="MobiDB-lite"/>
    </source>
</evidence>
<keyword evidence="9" id="KW-0969">Cilium</keyword>
<dbReference type="InterPro" id="IPR006300">
    <property type="entry name" value="FlgB"/>
</dbReference>
<evidence type="ECO:0000256" key="6">
    <source>
        <dbReference type="PIRNR" id="PIRNR002889"/>
    </source>
</evidence>
<comment type="similarity">
    <text evidence="2 6">Belongs to the flagella basal body rod proteins family.</text>
</comment>
<dbReference type="GO" id="GO:0071978">
    <property type="term" value="P:bacterial-type flagellum-dependent swarming motility"/>
    <property type="evidence" value="ECO:0007669"/>
    <property type="project" value="TreeGrafter"/>
</dbReference>
<evidence type="ECO:0000259" key="8">
    <source>
        <dbReference type="Pfam" id="PF00460"/>
    </source>
</evidence>
<dbReference type="RefSeq" id="WP_099479223.1">
    <property type="nucleotide sequence ID" value="NZ_CP016809.1"/>
</dbReference>
<dbReference type="KEGG" id="pib:BBD41_24550"/>
<feature type="domain" description="Flagellar basal body rod protein N-terminal" evidence="8">
    <location>
        <begin position="13"/>
        <end position="39"/>
    </location>
</feature>
<comment type="subcellular location">
    <subcellularLocation>
        <location evidence="1 6">Bacterial flagellum basal body</location>
    </subcellularLocation>
</comment>
<sequence>MNLLNNSSFQRLQGGLDAANLRNSVIANNIANVDTPHFKRSEVSFESLLKQEMEGAHLTLQGRRTDPRHIPIGPTGSIPSASITSDSSSSMNNNENNVDADREMVLLAENQLRYNSYIQAVNEQIRMMRTAIEGR</sequence>
<evidence type="ECO:0000256" key="1">
    <source>
        <dbReference type="ARBA" id="ARBA00004117"/>
    </source>
</evidence>
<accession>A0A1B2E681</accession>
<feature type="compositionally biased region" description="Low complexity" evidence="7">
    <location>
        <begin position="77"/>
        <end position="93"/>
    </location>
</feature>
<keyword evidence="4 6" id="KW-0975">Bacterial flagellum</keyword>
<dbReference type="NCBIfam" id="TIGR01396">
    <property type="entry name" value="FlgB"/>
    <property type="match status" value="1"/>
</dbReference>
<evidence type="ECO:0000256" key="4">
    <source>
        <dbReference type="ARBA" id="ARBA00023143"/>
    </source>
</evidence>
<dbReference type="GO" id="GO:0030694">
    <property type="term" value="C:bacterial-type flagellum basal body, rod"/>
    <property type="evidence" value="ECO:0007669"/>
    <property type="project" value="InterPro"/>
</dbReference>
<name>A0A1B2E681_9BACL</name>
<keyword evidence="9" id="KW-0966">Cell projection</keyword>
<proteinExistence type="inferred from homology"/>
<comment type="subunit">
    <text evidence="6">The basal body constitutes a major portion of the flagellar organelle and consists of a number of rings mounted on a central rod.</text>
</comment>
<dbReference type="PANTHER" id="PTHR30435">
    <property type="entry name" value="FLAGELLAR PROTEIN"/>
    <property type="match status" value="1"/>
</dbReference>
<dbReference type="Pfam" id="PF00460">
    <property type="entry name" value="Flg_bb_rod"/>
    <property type="match status" value="1"/>
</dbReference>
<dbReference type="PROSITE" id="PS00588">
    <property type="entry name" value="FLAGELLA_BB_ROD"/>
    <property type="match status" value="1"/>
</dbReference>
<dbReference type="PIRSF" id="PIRSF002889">
    <property type="entry name" value="Rod_FlgB"/>
    <property type="match status" value="1"/>
</dbReference>
<evidence type="ECO:0000256" key="2">
    <source>
        <dbReference type="ARBA" id="ARBA00009677"/>
    </source>
</evidence>
<dbReference type="EMBL" id="CP016809">
    <property type="protein sequence ID" value="ANY75484.1"/>
    <property type="molecule type" value="Genomic_DNA"/>
</dbReference>
<feature type="region of interest" description="Disordered" evidence="7">
    <location>
        <begin position="62"/>
        <end position="93"/>
    </location>
</feature>
<organism evidence="9">
    <name type="scientific">Paenibacillus ihbetae</name>
    <dbReference type="NCBI Taxonomy" id="1870820"/>
    <lineage>
        <taxon>Bacteria</taxon>
        <taxon>Bacillati</taxon>
        <taxon>Bacillota</taxon>
        <taxon>Bacilli</taxon>
        <taxon>Bacillales</taxon>
        <taxon>Paenibacillaceae</taxon>
        <taxon>Paenibacillus</taxon>
    </lineage>
</organism>
<gene>
    <name evidence="9" type="ORF">BBD41_24550</name>
</gene>